<reference evidence="2" key="1">
    <citation type="submission" date="2023-03" db="EMBL/GenBank/DDBJ databases">
        <title>Massive genome expansion in bonnet fungi (Mycena s.s.) driven by repeated elements and novel gene families across ecological guilds.</title>
        <authorList>
            <consortium name="Lawrence Berkeley National Laboratory"/>
            <person name="Harder C.B."/>
            <person name="Miyauchi S."/>
            <person name="Viragh M."/>
            <person name="Kuo A."/>
            <person name="Thoen E."/>
            <person name="Andreopoulos B."/>
            <person name="Lu D."/>
            <person name="Skrede I."/>
            <person name="Drula E."/>
            <person name="Henrissat B."/>
            <person name="Morin E."/>
            <person name="Kohler A."/>
            <person name="Barry K."/>
            <person name="LaButti K."/>
            <person name="Morin E."/>
            <person name="Salamov A."/>
            <person name="Lipzen A."/>
            <person name="Mereny Z."/>
            <person name="Hegedus B."/>
            <person name="Baldrian P."/>
            <person name="Stursova M."/>
            <person name="Weitz H."/>
            <person name="Taylor A."/>
            <person name="Grigoriev I.V."/>
            <person name="Nagy L.G."/>
            <person name="Martin F."/>
            <person name="Kauserud H."/>
        </authorList>
    </citation>
    <scope>NUCLEOTIDE SEQUENCE</scope>
    <source>
        <strain evidence="2">CBHHK188m</strain>
    </source>
</reference>
<feature type="compositionally biased region" description="Low complexity" evidence="1">
    <location>
        <begin position="137"/>
        <end position="148"/>
    </location>
</feature>
<protein>
    <submittedName>
        <fullName evidence="2">Uncharacterized protein</fullName>
    </submittedName>
</protein>
<dbReference type="AlphaFoldDB" id="A0AAD7N0N7"/>
<keyword evidence="3" id="KW-1185">Reference proteome</keyword>
<organism evidence="2 3">
    <name type="scientific">Mycena maculata</name>
    <dbReference type="NCBI Taxonomy" id="230809"/>
    <lineage>
        <taxon>Eukaryota</taxon>
        <taxon>Fungi</taxon>
        <taxon>Dikarya</taxon>
        <taxon>Basidiomycota</taxon>
        <taxon>Agaricomycotina</taxon>
        <taxon>Agaricomycetes</taxon>
        <taxon>Agaricomycetidae</taxon>
        <taxon>Agaricales</taxon>
        <taxon>Marasmiineae</taxon>
        <taxon>Mycenaceae</taxon>
        <taxon>Mycena</taxon>
    </lineage>
</organism>
<comment type="caution">
    <text evidence="2">The sequence shown here is derived from an EMBL/GenBank/DDBJ whole genome shotgun (WGS) entry which is preliminary data.</text>
</comment>
<feature type="region of interest" description="Disordered" evidence="1">
    <location>
        <begin position="1"/>
        <end position="30"/>
    </location>
</feature>
<feature type="compositionally biased region" description="Pro residues" evidence="1">
    <location>
        <begin position="104"/>
        <end position="114"/>
    </location>
</feature>
<feature type="compositionally biased region" description="Low complexity" evidence="1">
    <location>
        <begin position="94"/>
        <end position="103"/>
    </location>
</feature>
<gene>
    <name evidence="2" type="ORF">DFH07DRAFT_778082</name>
</gene>
<feature type="region of interest" description="Disordered" evidence="1">
    <location>
        <begin position="71"/>
        <end position="148"/>
    </location>
</feature>
<sequence length="148" mass="15795">MSDSELVKPCLQLEAHESANNSEAPVADAPHYVLDDNEIKAETDSIIPKSSDEGPDVQVIKKVAASYYAPDPSQDEIDLMQPPKLPGHIPRGFPMKPTSGKPSSKPPPKKPPPAQGQGQRLPLSGTTPPRQGPRNPPNGSRNPPTGSR</sequence>
<name>A0AAD7N0N7_9AGAR</name>
<accession>A0AAD7N0N7</accession>
<proteinExistence type="predicted"/>
<dbReference type="Proteomes" id="UP001215280">
    <property type="component" value="Unassembled WGS sequence"/>
</dbReference>
<evidence type="ECO:0000313" key="2">
    <source>
        <dbReference type="EMBL" id="KAJ7741401.1"/>
    </source>
</evidence>
<evidence type="ECO:0000313" key="3">
    <source>
        <dbReference type="Proteomes" id="UP001215280"/>
    </source>
</evidence>
<dbReference type="EMBL" id="JARJLG010000123">
    <property type="protein sequence ID" value="KAJ7741401.1"/>
    <property type="molecule type" value="Genomic_DNA"/>
</dbReference>
<evidence type="ECO:0000256" key="1">
    <source>
        <dbReference type="SAM" id="MobiDB-lite"/>
    </source>
</evidence>